<dbReference type="WBParaSite" id="GPLIN_001050900">
    <property type="protein sequence ID" value="GPLIN_001050900"/>
    <property type="gene ID" value="GPLIN_001050900"/>
</dbReference>
<keyword evidence="2" id="KW-0472">Membrane</keyword>
<dbReference type="Proteomes" id="UP000050741">
    <property type="component" value="Unassembled WGS sequence"/>
</dbReference>
<dbReference type="AlphaFoldDB" id="A0A183CCA8"/>
<evidence type="ECO:0000256" key="1">
    <source>
        <dbReference type="SAM" id="MobiDB-lite"/>
    </source>
</evidence>
<dbReference type="GO" id="GO:0019825">
    <property type="term" value="F:oxygen binding"/>
    <property type="evidence" value="ECO:0007669"/>
    <property type="project" value="InterPro"/>
</dbReference>
<reference evidence="3" key="2">
    <citation type="submission" date="2014-05" db="EMBL/GenBank/DDBJ databases">
        <title>The genome and life-stage specific transcriptomes of Globodera pallida elucidate key aspects of plant parasitism by a cyst nematode.</title>
        <authorList>
            <person name="Cotton J.A."/>
            <person name="Lilley C.J."/>
            <person name="Jones L.M."/>
            <person name="Kikuchi T."/>
            <person name="Reid A.J."/>
            <person name="Thorpe P."/>
            <person name="Tsai I.J."/>
            <person name="Beasley H."/>
            <person name="Blok V."/>
            <person name="Cock P.J.A."/>
            <person name="Van den Akker S.E."/>
            <person name="Holroyd N."/>
            <person name="Hunt M."/>
            <person name="Mantelin S."/>
            <person name="Naghra H."/>
            <person name="Pain A."/>
            <person name="Palomares-Rius J.E."/>
            <person name="Zarowiecki M."/>
            <person name="Berriman M."/>
            <person name="Jones J.T."/>
            <person name="Urwin P.E."/>
        </authorList>
    </citation>
    <scope>NUCLEOTIDE SEQUENCE [LARGE SCALE GENOMIC DNA]</scope>
    <source>
        <strain evidence="3">Lindley</strain>
    </source>
</reference>
<dbReference type="GO" id="GO:0020037">
    <property type="term" value="F:heme binding"/>
    <property type="evidence" value="ECO:0007669"/>
    <property type="project" value="InterPro"/>
</dbReference>
<evidence type="ECO:0000313" key="4">
    <source>
        <dbReference type="WBParaSite" id="GPLIN_001050900"/>
    </source>
</evidence>
<feature type="compositionally biased region" description="Basic and acidic residues" evidence="1">
    <location>
        <begin position="134"/>
        <end position="147"/>
    </location>
</feature>
<keyword evidence="2" id="KW-0812">Transmembrane</keyword>
<dbReference type="InterPro" id="IPR044399">
    <property type="entry name" value="Mb-like_M"/>
</dbReference>
<accession>A0A183CCA8</accession>
<feature type="compositionally biased region" description="Polar residues" evidence="1">
    <location>
        <begin position="122"/>
        <end position="133"/>
    </location>
</feature>
<proteinExistence type="predicted"/>
<keyword evidence="2" id="KW-1133">Transmembrane helix</keyword>
<organism evidence="3 4">
    <name type="scientific">Globodera pallida</name>
    <name type="common">Potato cyst nematode worm</name>
    <name type="synonym">Heterodera pallida</name>
    <dbReference type="NCBI Taxonomy" id="36090"/>
    <lineage>
        <taxon>Eukaryota</taxon>
        <taxon>Metazoa</taxon>
        <taxon>Ecdysozoa</taxon>
        <taxon>Nematoda</taxon>
        <taxon>Chromadorea</taxon>
        <taxon>Rhabditida</taxon>
        <taxon>Tylenchina</taxon>
        <taxon>Tylenchomorpha</taxon>
        <taxon>Tylenchoidea</taxon>
        <taxon>Heteroderidae</taxon>
        <taxon>Heteroderinae</taxon>
        <taxon>Globodera</taxon>
    </lineage>
</organism>
<feature type="region of interest" description="Disordered" evidence="1">
    <location>
        <begin position="116"/>
        <end position="229"/>
    </location>
</feature>
<sequence length="505" mass="55895">MSKQHHLTPPRLCFQGRSLSARERESANEMNAVDQLWEFEKGTASCWPSAVTATTTTKTKMLVPRGRHLSASTDQLLADCFHHNVSLLSIQRPQHRVLPCPPQTAGEELISNGTTRYRRKSGAQQQKHWTNTDGTERRRKEFREKASGRAPRGQWRSTGHVESSTSVCAPAGAAHANSTSNSLDGRRNRLALGLGQSADSEKDWQQAEDKPPAASKRRRSAAAISSNGFTPSKSFQGTVATAPVVPKRKATVDWPVGTKRLSNAAQQLILSCLDKSRGDLSGRVLSRAIHKRADFGTFCSNLSAAEQWTNFAERFKKFMSDGMASLHNVEQIRLCSMQFGAEQVNRRVHGFKADFFATIANALATECVFLDGASHSPTDAIEAWAELVEMMFSSVRDGYYLEVRRQHDIRTRQLLARSSTKTMAWASILIIVTTLCGVGGYIAGMEYASNTYAKSWKDEERMDSASPDGKKHMDPASSKSPRRIVIILRDAADLDPRPTTIVLRC</sequence>
<dbReference type="Gene3D" id="1.10.490.10">
    <property type="entry name" value="Globins"/>
    <property type="match status" value="1"/>
</dbReference>
<feature type="transmembrane region" description="Helical" evidence="2">
    <location>
        <begin position="423"/>
        <end position="444"/>
    </location>
</feature>
<evidence type="ECO:0000256" key="2">
    <source>
        <dbReference type="SAM" id="Phobius"/>
    </source>
</evidence>
<dbReference type="InterPro" id="IPR012292">
    <property type="entry name" value="Globin/Proto"/>
</dbReference>
<keyword evidence="3" id="KW-1185">Reference proteome</keyword>
<feature type="compositionally biased region" description="Basic and acidic residues" evidence="1">
    <location>
        <begin position="199"/>
        <end position="211"/>
    </location>
</feature>
<name>A0A183CCA8_GLOPA</name>
<evidence type="ECO:0000313" key="3">
    <source>
        <dbReference type="Proteomes" id="UP000050741"/>
    </source>
</evidence>
<reference evidence="4" key="3">
    <citation type="submission" date="2016-06" db="UniProtKB">
        <authorList>
            <consortium name="WormBaseParasite"/>
        </authorList>
    </citation>
    <scope>IDENTIFICATION</scope>
</reference>
<protein>
    <submittedName>
        <fullName evidence="4">GLOBIN domain-containing protein</fullName>
    </submittedName>
</protein>
<feature type="compositionally biased region" description="Polar residues" evidence="1">
    <location>
        <begin position="155"/>
        <end position="167"/>
    </location>
</feature>
<reference evidence="3" key="1">
    <citation type="submission" date="2013-12" db="EMBL/GenBank/DDBJ databases">
        <authorList>
            <person name="Aslett M."/>
        </authorList>
    </citation>
    <scope>NUCLEOTIDE SEQUENCE [LARGE SCALE GENOMIC DNA]</scope>
    <source>
        <strain evidence="3">Lindley</strain>
    </source>
</reference>
<feature type="region of interest" description="Disordered" evidence="1">
    <location>
        <begin position="459"/>
        <end position="479"/>
    </location>
</feature>
<dbReference type="CDD" id="cd01040">
    <property type="entry name" value="Mb-like"/>
    <property type="match status" value="1"/>
</dbReference>
<feature type="compositionally biased region" description="Basic and acidic residues" evidence="1">
    <location>
        <begin position="459"/>
        <end position="474"/>
    </location>
</feature>